<accession>A0A1C7Z2Z7</accession>
<keyword evidence="5 8" id="KW-0411">Iron-sulfur</keyword>
<organism evidence="10 11">
    <name type="scientific">Pseudomonas syringae</name>
    <dbReference type="NCBI Taxonomy" id="317"/>
    <lineage>
        <taxon>Bacteria</taxon>
        <taxon>Pseudomonadati</taxon>
        <taxon>Pseudomonadota</taxon>
        <taxon>Gammaproteobacteria</taxon>
        <taxon>Pseudomonadales</taxon>
        <taxon>Pseudomonadaceae</taxon>
        <taxon>Pseudomonas</taxon>
    </lineage>
</organism>
<dbReference type="GO" id="GO:0015036">
    <property type="term" value="F:disulfide oxidoreductase activity"/>
    <property type="evidence" value="ECO:0007669"/>
    <property type="project" value="InterPro"/>
</dbReference>
<dbReference type="SUPFAM" id="SSF52833">
    <property type="entry name" value="Thioredoxin-like"/>
    <property type="match status" value="1"/>
</dbReference>
<dbReference type="NCBIfam" id="TIGR00365">
    <property type="entry name" value="Grx4 family monothiol glutaredoxin"/>
    <property type="match status" value="1"/>
</dbReference>
<dbReference type="InterPro" id="IPR033658">
    <property type="entry name" value="GRX_PICOT-like"/>
</dbReference>
<dbReference type="GO" id="GO:0046872">
    <property type="term" value="F:metal ion binding"/>
    <property type="evidence" value="ECO:0007669"/>
    <property type="project" value="UniProtKB-KW"/>
</dbReference>
<keyword evidence="4 8" id="KW-0408">Iron</keyword>
<evidence type="ECO:0000256" key="5">
    <source>
        <dbReference type="ARBA" id="ARBA00023014"/>
    </source>
</evidence>
<feature type="binding site" evidence="8">
    <location>
        <position position="32"/>
    </location>
    <ligand>
        <name>[2Fe-2S] cluster</name>
        <dbReference type="ChEBI" id="CHEBI:190135"/>
        <note>ligand shared between dimeric partners</note>
    </ligand>
</feature>
<keyword evidence="6" id="KW-0676">Redox-active center</keyword>
<evidence type="ECO:0000256" key="8">
    <source>
        <dbReference type="PIRSR" id="PIRSR005894-2"/>
    </source>
</evidence>
<dbReference type="Gene3D" id="3.40.30.10">
    <property type="entry name" value="Glutaredoxin"/>
    <property type="match status" value="1"/>
</dbReference>
<protein>
    <recommendedName>
        <fullName evidence="7">Glutaredoxin</fullName>
    </recommendedName>
</protein>
<dbReference type="PANTHER" id="PTHR10293:SF72">
    <property type="entry name" value="MONOTHIOL GLUTAREDOXIN-S14, CHLOROPLASTIC"/>
    <property type="match status" value="1"/>
</dbReference>
<dbReference type="GO" id="GO:0051537">
    <property type="term" value="F:2 iron, 2 sulfur cluster binding"/>
    <property type="evidence" value="ECO:0007669"/>
    <property type="project" value="UniProtKB-KW"/>
</dbReference>
<evidence type="ECO:0000313" key="11">
    <source>
        <dbReference type="Proteomes" id="UP000093104"/>
    </source>
</evidence>
<evidence type="ECO:0000256" key="1">
    <source>
        <dbReference type="ARBA" id="ARBA00009630"/>
    </source>
</evidence>
<dbReference type="InterPro" id="IPR002109">
    <property type="entry name" value="Glutaredoxin"/>
</dbReference>
<name>A0A1C7Z2Z7_PSESX</name>
<dbReference type="CDD" id="cd03028">
    <property type="entry name" value="GRX_PICOT_like"/>
    <property type="match status" value="1"/>
</dbReference>
<sequence>MQVMDTEARIREQLAKNPVMLYMKGTPENPECGFSRAAIKALGEIGHPFSYVNVLAAPHIREKLPKISNWPTYPQLFINGELVGGSDIVLAMHADGSLVTLLATASAQSEVPDL</sequence>
<dbReference type="EMBL" id="LGSI01000068">
    <property type="protein sequence ID" value="OCR22555.1"/>
    <property type="molecule type" value="Genomic_DNA"/>
</dbReference>
<evidence type="ECO:0000313" key="10">
    <source>
        <dbReference type="EMBL" id="OCR22555.1"/>
    </source>
</evidence>
<reference evidence="10 11" key="1">
    <citation type="submission" date="2015-07" db="EMBL/GenBank/DDBJ databases">
        <title>Draft genome sequence of a diazotrophic, plant growth-promoting rhizobacterium of the Pseudomonas syringae complex.</title>
        <authorList>
            <person name="Patten C.L."/>
            <person name="Jeong H."/>
        </authorList>
    </citation>
    <scope>NUCLEOTIDE SEQUENCE [LARGE SCALE GENOMIC DNA]</scope>
    <source>
        <strain evidence="10 11">GR12-2</strain>
    </source>
</reference>
<evidence type="ECO:0000256" key="2">
    <source>
        <dbReference type="ARBA" id="ARBA00022714"/>
    </source>
</evidence>
<dbReference type="AlphaFoldDB" id="A0A1C7Z2Z7"/>
<gene>
    <name evidence="10" type="ORF">AFK24_26070</name>
</gene>
<dbReference type="OrthoDB" id="9804115at2"/>
<dbReference type="Proteomes" id="UP000093104">
    <property type="component" value="Unassembled WGS sequence"/>
</dbReference>
<keyword evidence="2 8" id="KW-0001">2Fe-2S</keyword>
<evidence type="ECO:0000259" key="9">
    <source>
        <dbReference type="Pfam" id="PF00462"/>
    </source>
</evidence>
<evidence type="ECO:0000256" key="3">
    <source>
        <dbReference type="ARBA" id="ARBA00022723"/>
    </source>
</evidence>
<comment type="caution">
    <text evidence="10">The sequence shown here is derived from an EMBL/GenBank/DDBJ whole genome shotgun (WGS) entry which is preliminary data.</text>
</comment>
<feature type="domain" description="Glutaredoxin" evidence="9">
    <location>
        <begin position="19"/>
        <end position="83"/>
    </location>
</feature>
<comment type="similarity">
    <text evidence="1 7">Belongs to the glutaredoxin family. Monothiol subfamily.</text>
</comment>
<dbReference type="InterPro" id="IPR004480">
    <property type="entry name" value="Monothiol_GRX-rel"/>
</dbReference>
<dbReference type="InterPro" id="IPR036249">
    <property type="entry name" value="Thioredoxin-like_sf"/>
</dbReference>
<dbReference type="PATRIC" id="fig|317.243.peg.520"/>
<dbReference type="InterPro" id="IPR014434">
    <property type="entry name" value="Monothiol_GRX"/>
</dbReference>
<proteinExistence type="inferred from homology"/>
<dbReference type="PIRSF" id="PIRSF005894">
    <property type="entry name" value="Monothiol_GRX"/>
    <property type="match status" value="1"/>
</dbReference>
<keyword evidence="3 8" id="KW-0479">Metal-binding</keyword>
<dbReference type="PANTHER" id="PTHR10293">
    <property type="entry name" value="GLUTAREDOXIN FAMILY MEMBER"/>
    <property type="match status" value="1"/>
</dbReference>
<evidence type="ECO:0000256" key="7">
    <source>
        <dbReference type="PIRNR" id="PIRNR005894"/>
    </source>
</evidence>
<evidence type="ECO:0000256" key="4">
    <source>
        <dbReference type="ARBA" id="ARBA00023004"/>
    </source>
</evidence>
<dbReference type="PROSITE" id="PS51354">
    <property type="entry name" value="GLUTAREDOXIN_2"/>
    <property type="match status" value="1"/>
</dbReference>
<dbReference type="Pfam" id="PF00462">
    <property type="entry name" value="Glutaredoxin"/>
    <property type="match status" value="1"/>
</dbReference>
<evidence type="ECO:0000256" key="6">
    <source>
        <dbReference type="ARBA" id="ARBA00023284"/>
    </source>
</evidence>